<dbReference type="InterPro" id="IPR023214">
    <property type="entry name" value="HAD_sf"/>
</dbReference>
<keyword evidence="2" id="KW-1185">Reference proteome</keyword>
<gene>
    <name evidence="1" type="ORF">FNH09_11255</name>
</gene>
<dbReference type="RefSeq" id="WP_152886707.1">
    <property type="nucleotide sequence ID" value="NZ_VJZD01000033.1"/>
</dbReference>
<dbReference type="SFLD" id="SFLDG01129">
    <property type="entry name" value="C1.5:_HAD__Beta-PGM__Phosphata"/>
    <property type="match status" value="1"/>
</dbReference>
<dbReference type="PRINTS" id="PR00413">
    <property type="entry name" value="HADHALOGNASE"/>
</dbReference>
<dbReference type="Proteomes" id="UP000325849">
    <property type="component" value="Unassembled WGS sequence"/>
</dbReference>
<dbReference type="SFLD" id="SFLDG01135">
    <property type="entry name" value="C1.5.6:_HAD__Beta-PGM__Phospha"/>
    <property type="match status" value="1"/>
</dbReference>
<reference evidence="1 2" key="1">
    <citation type="submission" date="2019-07" db="EMBL/GenBank/DDBJ databases">
        <title>New species of Amycolatopsis and Streptomyces.</title>
        <authorList>
            <person name="Duangmal K."/>
            <person name="Teo W.F.A."/>
            <person name="Lipun K."/>
        </authorList>
    </citation>
    <scope>NUCLEOTIDE SEQUENCE [LARGE SCALE GENOMIC DNA]</scope>
    <source>
        <strain evidence="1 2">NBRC 109810</strain>
    </source>
</reference>
<dbReference type="OrthoDB" id="9793014at2"/>
<dbReference type="InterPro" id="IPR051806">
    <property type="entry name" value="HAD-like_SPP"/>
</dbReference>
<dbReference type="PANTHER" id="PTHR43481">
    <property type="entry name" value="FRUCTOSE-1-PHOSPHATE PHOSPHATASE"/>
    <property type="match status" value="1"/>
</dbReference>
<dbReference type="Gene3D" id="1.10.150.240">
    <property type="entry name" value="Putative phosphatase, domain 2"/>
    <property type="match status" value="1"/>
</dbReference>
<comment type="caution">
    <text evidence="1">The sequence shown here is derived from an EMBL/GenBank/DDBJ whole genome shotgun (WGS) entry which is preliminary data.</text>
</comment>
<protein>
    <submittedName>
        <fullName evidence="1">HAD family phosphatase</fullName>
    </submittedName>
</protein>
<dbReference type="InterPro" id="IPR023198">
    <property type="entry name" value="PGP-like_dom2"/>
</dbReference>
<dbReference type="SUPFAM" id="SSF56784">
    <property type="entry name" value="HAD-like"/>
    <property type="match status" value="1"/>
</dbReference>
<proteinExistence type="predicted"/>
<dbReference type="NCBIfam" id="TIGR01509">
    <property type="entry name" value="HAD-SF-IA-v3"/>
    <property type="match status" value="1"/>
</dbReference>
<dbReference type="AlphaFoldDB" id="A0A5N8V9D2"/>
<dbReference type="InterPro" id="IPR006439">
    <property type="entry name" value="HAD-SF_hydro_IA"/>
</dbReference>
<dbReference type="PANTHER" id="PTHR43481:SF4">
    <property type="entry name" value="GLYCEROL-1-PHOSPHATE PHOSPHOHYDROLASE 1-RELATED"/>
    <property type="match status" value="1"/>
</dbReference>
<dbReference type="InterPro" id="IPR036412">
    <property type="entry name" value="HAD-like_sf"/>
</dbReference>
<dbReference type="Gene3D" id="3.40.50.1000">
    <property type="entry name" value="HAD superfamily/HAD-like"/>
    <property type="match status" value="1"/>
</dbReference>
<dbReference type="Pfam" id="PF13419">
    <property type="entry name" value="HAD_2"/>
    <property type="match status" value="1"/>
</dbReference>
<sequence>MRATGPNPSFDAVVFDLDGTLIDSVRPDFLACTALFEEFGAAFVPEFWAEHVCGNAEGYPALFEVLRERAGTGRTDAELQDRLRAHWERFFTPDHVVLMPGVFPLLDGLRAAGKPLAVASSSAREWVERWLGHFGLTDRFAVVVSGDEVTRRKPDPMAHLRAAGRLGVPARRCVAVEDSPTGTAAARAAGCTVVAVPTALTRHLSHPWADHVVADLFEARQLLTDSVVRRAVPGGPVLPLPSP</sequence>
<dbReference type="InterPro" id="IPR041492">
    <property type="entry name" value="HAD_2"/>
</dbReference>
<evidence type="ECO:0000313" key="2">
    <source>
        <dbReference type="Proteomes" id="UP000325849"/>
    </source>
</evidence>
<organism evidence="1 2">
    <name type="scientific">Streptomyces adustus</name>
    <dbReference type="NCBI Taxonomy" id="1609272"/>
    <lineage>
        <taxon>Bacteria</taxon>
        <taxon>Bacillati</taxon>
        <taxon>Actinomycetota</taxon>
        <taxon>Actinomycetes</taxon>
        <taxon>Kitasatosporales</taxon>
        <taxon>Streptomycetaceae</taxon>
        <taxon>Streptomyces</taxon>
    </lineage>
</organism>
<dbReference type="GO" id="GO:0050308">
    <property type="term" value="F:sugar-phosphatase activity"/>
    <property type="evidence" value="ECO:0007669"/>
    <property type="project" value="TreeGrafter"/>
</dbReference>
<dbReference type="EMBL" id="VJZD01000033">
    <property type="protein sequence ID" value="MPY31843.1"/>
    <property type="molecule type" value="Genomic_DNA"/>
</dbReference>
<accession>A0A5N8V9D2</accession>
<name>A0A5N8V9D2_9ACTN</name>
<evidence type="ECO:0000313" key="1">
    <source>
        <dbReference type="EMBL" id="MPY31843.1"/>
    </source>
</evidence>
<dbReference type="SFLD" id="SFLDS00003">
    <property type="entry name" value="Haloacid_Dehalogenase"/>
    <property type="match status" value="1"/>
</dbReference>